<evidence type="ECO:0000256" key="1">
    <source>
        <dbReference type="SAM" id="SignalP"/>
    </source>
</evidence>
<comment type="caution">
    <text evidence="2">The sequence shown here is derived from an EMBL/GenBank/DDBJ whole genome shotgun (WGS) entry which is preliminary data.</text>
</comment>
<dbReference type="EMBL" id="JAPFFJ010000016">
    <property type="protein sequence ID" value="KAJ6406234.1"/>
    <property type="molecule type" value="Genomic_DNA"/>
</dbReference>
<dbReference type="Proteomes" id="UP001162972">
    <property type="component" value="Chromosome 6"/>
</dbReference>
<keyword evidence="1" id="KW-0732">Signal</keyword>
<evidence type="ECO:0000313" key="2">
    <source>
        <dbReference type="EMBL" id="KAJ6406234.1"/>
    </source>
</evidence>
<name>A0AAD6JLB1_9ROSI</name>
<accession>A0AAD6JLB1</accession>
<organism evidence="2 3">
    <name type="scientific">Salix udensis</name>
    <dbReference type="NCBI Taxonomy" id="889485"/>
    <lineage>
        <taxon>Eukaryota</taxon>
        <taxon>Viridiplantae</taxon>
        <taxon>Streptophyta</taxon>
        <taxon>Embryophyta</taxon>
        <taxon>Tracheophyta</taxon>
        <taxon>Spermatophyta</taxon>
        <taxon>Magnoliopsida</taxon>
        <taxon>eudicotyledons</taxon>
        <taxon>Gunneridae</taxon>
        <taxon>Pentapetalae</taxon>
        <taxon>rosids</taxon>
        <taxon>fabids</taxon>
        <taxon>Malpighiales</taxon>
        <taxon>Salicaceae</taxon>
        <taxon>Saliceae</taxon>
        <taxon>Salix</taxon>
    </lineage>
</organism>
<evidence type="ECO:0000313" key="3">
    <source>
        <dbReference type="Proteomes" id="UP001162972"/>
    </source>
</evidence>
<proteinExistence type="predicted"/>
<sequence>MQFCGLLPPWISHLLTCMGGCFGCCAKPPTISEADATSKGLRGQERLVKKSSISDDFWSTSAGEMENSAVHSHGRLSSISTLNQLLDPSYNAGSTSNPPEFVNRGLLLWNQNKAAMAWK</sequence>
<dbReference type="PANTHER" id="PTHR33373">
    <property type="entry name" value="OS07G0479600 PROTEIN"/>
    <property type="match status" value="1"/>
</dbReference>
<reference evidence="2 3" key="1">
    <citation type="journal article" date="2023" name="Int. J. Mol. Sci.">
        <title>De Novo Assembly and Annotation of 11 Diverse Shrub Willow (Salix) Genomes Reveals Novel Gene Organization in Sex-Linked Regions.</title>
        <authorList>
            <person name="Hyden B."/>
            <person name="Feng K."/>
            <person name="Yates T.B."/>
            <person name="Jawdy S."/>
            <person name="Cereghino C."/>
            <person name="Smart L.B."/>
            <person name="Muchero W."/>
        </authorList>
    </citation>
    <scope>NUCLEOTIDE SEQUENCE [LARGE SCALE GENOMIC DNA]</scope>
    <source>
        <tissue evidence="2">Shoot tip</tissue>
    </source>
</reference>
<keyword evidence="3" id="KW-1185">Reference proteome</keyword>
<dbReference type="AlphaFoldDB" id="A0AAD6JLB1"/>
<gene>
    <name evidence="2" type="ORF">OIU84_009873</name>
</gene>
<feature type="chain" id="PRO_5042100357" evidence="1">
    <location>
        <begin position="27"/>
        <end position="119"/>
    </location>
</feature>
<dbReference type="PANTHER" id="PTHR33373:SF32">
    <property type="entry name" value="DUF4050 DOMAIN-CONTAINING PROTEIN"/>
    <property type="match status" value="1"/>
</dbReference>
<protein>
    <submittedName>
        <fullName evidence="2">Uncharacterized protein</fullName>
    </submittedName>
</protein>
<feature type="signal peptide" evidence="1">
    <location>
        <begin position="1"/>
        <end position="26"/>
    </location>
</feature>